<dbReference type="InterPro" id="IPR036390">
    <property type="entry name" value="WH_DNA-bd_sf"/>
</dbReference>
<dbReference type="Gene3D" id="1.10.10.10">
    <property type="entry name" value="Winged helix-like DNA-binding domain superfamily/Winged helix DNA-binding domain"/>
    <property type="match status" value="1"/>
</dbReference>
<evidence type="ECO:0000259" key="4">
    <source>
        <dbReference type="PROSITE" id="PS51118"/>
    </source>
</evidence>
<dbReference type="AlphaFoldDB" id="A0A849K6B2"/>
<name>A0A849K6B2_9BURK</name>
<evidence type="ECO:0000256" key="1">
    <source>
        <dbReference type="ARBA" id="ARBA00023015"/>
    </source>
</evidence>
<dbReference type="PANTHER" id="PTHR33204">
    <property type="entry name" value="TRANSCRIPTIONAL REGULATOR, MARR FAMILY"/>
    <property type="match status" value="1"/>
</dbReference>
<dbReference type="EMBL" id="JABFCS010000001">
    <property type="protein sequence ID" value="NNU43110.1"/>
    <property type="molecule type" value="Genomic_DNA"/>
</dbReference>
<dbReference type="SUPFAM" id="SSF55718">
    <property type="entry name" value="SCP-like"/>
    <property type="match status" value="1"/>
</dbReference>
<reference evidence="5 6" key="2">
    <citation type="submission" date="2020-06" db="EMBL/GenBank/DDBJ databases">
        <title>Ramlibacter rhizophilus sp. nov., isolated from rhizosphere soil of national flower Mugunghwa from South Korea.</title>
        <authorList>
            <person name="Zheng-Fei Y."/>
            <person name="Huan T."/>
        </authorList>
    </citation>
    <scope>NUCLEOTIDE SEQUENCE [LARGE SCALE GENOMIC DNA]</scope>
    <source>
        <strain evidence="5 6">B156</strain>
    </source>
</reference>
<dbReference type="Pfam" id="PF01638">
    <property type="entry name" value="HxlR"/>
    <property type="match status" value="1"/>
</dbReference>
<keyword evidence="2" id="KW-0238">DNA-binding</keyword>
<evidence type="ECO:0000256" key="3">
    <source>
        <dbReference type="ARBA" id="ARBA00023163"/>
    </source>
</evidence>
<evidence type="ECO:0000256" key="2">
    <source>
        <dbReference type="ARBA" id="ARBA00023125"/>
    </source>
</evidence>
<evidence type="ECO:0000313" key="6">
    <source>
        <dbReference type="Proteomes" id="UP000552954"/>
    </source>
</evidence>
<keyword evidence="1" id="KW-0805">Transcription regulation</keyword>
<dbReference type="Proteomes" id="UP000552954">
    <property type="component" value="Unassembled WGS sequence"/>
</dbReference>
<organism evidence="5 6">
    <name type="scientific">Ramlibacter montanisoli</name>
    <dbReference type="NCBI Taxonomy" id="2732512"/>
    <lineage>
        <taxon>Bacteria</taxon>
        <taxon>Pseudomonadati</taxon>
        <taxon>Pseudomonadota</taxon>
        <taxon>Betaproteobacteria</taxon>
        <taxon>Burkholderiales</taxon>
        <taxon>Comamonadaceae</taxon>
        <taxon>Ramlibacter</taxon>
    </lineage>
</organism>
<sequence length="234" mass="26649">MDYMQFCTVARGAEVLGELWTPLVVRELLCGSCRFNDIHRGVPRMSATLLTQRLRKLEAIGVVERRRAGKSWEYHLTTAGEELRPIVVGIGHWGARWIGSRLRREQLDAGFLMWDIRRFARIDEFPSSQRTVVHFRFRDAPAAERLWWLVVEDGAADLCRDDPGHDVTVIVESTVRSLTDIWTGDSDPGQEIRAGLLDVQGAGRQGQSLWRWLGRSMFAPTRIAARPEAKLRDA</sequence>
<dbReference type="InterPro" id="IPR036527">
    <property type="entry name" value="SCP2_sterol-bd_dom_sf"/>
</dbReference>
<dbReference type="SUPFAM" id="SSF46785">
    <property type="entry name" value="Winged helix' DNA-binding domain"/>
    <property type="match status" value="1"/>
</dbReference>
<dbReference type="GO" id="GO:0003677">
    <property type="term" value="F:DNA binding"/>
    <property type="evidence" value="ECO:0007669"/>
    <property type="project" value="UniProtKB-KW"/>
</dbReference>
<evidence type="ECO:0000313" key="5">
    <source>
        <dbReference type="EMBL" id="NNU43110.1"/>
    </source>
</evidence>
<accession>A0A849K6B2</accession>
<dbReference type="InterPro" id="IPR036388">
    <property type="entry name" value="WH-like_DNA-bd_sf"/>
</dbReference>
<dbReference type="InterPro" id="IPR002577">
    <property type="entry name" value="HTH_HxlR"/>
</dbReference>
<protein>
    <submittedName>
        <fullName evidence="5">Helix-turn-helix transcriptional regulator</fullName>
    </submittedName>
</protein>
<comment type="caution">
    <text evidence="5">The sequence shown here is derived from an EMBL/GenBank/DDBJ whole genome shotgun (WGS) entry which is preliminary data.</text>
</comment>
<keyword evidence="3" id="KW-0804">Transcription</keyword>
<proteinExistence type="predicted"/>
<dbReference type="PROSITE" id="PS51118">
    <property type="entry name" value="HTH_HXLR"/>
    <property type="match status" value="1"/>
</dbReference>
<reference evidence="5 6" key="1">
    <citation type="submission" date="2020-05" db="EMBL/GenBank/DDBJ databases">
        <authorList>
            <person name="Khan S.A."/>
            <person name="Jeon C.O."/>
            <person name="Chun B.H."/>
        </authorList>
    </citation>
    <scope>NUCLEOTIDE SEQUENCE [LARGE SCALE GENOMIC DNA]</scope>
    <source>
        <strain evidence="5 6">B156</strain>
    </source>
</reference>
<dbReference type="PANTHER" id="PTHR33204:SF18">
    <property type="entry name" value="TRANSCRIPTIONAL REGULATORY PROTEIN"/>
    <property type="match status" value="1"/>
</dbReference>
<keyword evidence="6" id="KW-1185">Reference proteome</keyword>
<feature type="domain" description="HTH hxlR-type" evidence="4">
    <location>
        <begin position="7"/>
        <end position="102"/>
    </location>
</feature>
<gene>
    <name evidence="5" type="ORF">HK415_07990</name>
</gene>